<reference evidence="1" key="1">
    <citation type="submission" date="2023-12" db="EMBL/GenBank/DDBJ databases">
        <authorList>
            <person name="Brown T."/>
        </authorList>
    </citation>
    <scope>NUCLEOTIDE SEQUENCE</scope>
</reference>
<dbReference type="EMBL" id="OY882872">
    <property type="protein sequence ID" value="CAK6436935.1"/>
    <property type="molecule type" value="Genomic_DNA"/>
</dbReference>
<accession>A0ABN9ZF40</accession>
<dbReference type="Proteomes" id="UP001314169">
    <property type="component" value="Chromosome 15"/>
</dbReference>
<evidence type="ECO:0000313" key="2">
    <source>
        <dbReference type="Proteomes" id="UP001314169"/>
    </source>
</evidence>
<protein>
    <submittedName>
        <fullName evidence="1">Uncharacterized protein</fullName>
    </submittedName>
</protein>
<evidence type="ECO:0000313" key="1">
    <source>
        <dbReference type="EMBL" id="CAK6436935.1"/>
    </source>
</evidence>
<organism evidence="1 2">
    <name type="scientific">Pipistrellus nathusii</name>
    <name type="common">Nathusius' pipistrelle</name>
    <dbReference type="NCBI Taxonomy" id="59473"/>
    <lineage>
        <taxon>Eukaryota</taxon>
        <taxon>Metazoa</taxon>
        <taxon>Chordata</taxon>
        <taxon>Craniata</taxon>
        <taxon>Vertebrata</taxon>
        <taxon>Euteleostomi</taxon>
        <taxon>Mammalia</taxon>
        <taxon>Eutheria</taxon>
        <taxon>Laurasiatheria</taxon>
        <taxon>Chiroptera</taxon>
        <taxon>Yangochiroptera</taxon>
        <taxon>Vespertilionidae</taxon>
        <taxon>Pipistrellus</taxon>
    </lineage>
</organism>
<sequence>MGLYQDQRQSWHSRVGSLTLRPVLFPASPKHRSVDLTHTGSTEPLCTSHPTSTFSGIMLVSGHQQWGMYTTSANTTNQGSFGERAGPLEQQSSTFRTHIPPVVWLATTALEHHWAGRTKAPDCSGHYLNIVGTHSPEDPLT</sequence>
<keyword evidence="2" id="KW-1185">Reference proteome</keyword>
<name>A0ABN9ZF40_PIPNA</name>
<gene>
    <name evidence="1" type="ORF">MPIPNATIZW_LOCUS5241</name>
</gene>
<proteinExistence type="predicted"/>